<keyword evidence="2" id="KW-0238">DNA-binding</keyword>
<dbReference type="InterPro" id="IPR009061">
    <property type="entry name" value="DNA-bd_dom_put_sf"/>
</dbReference>
<protein>
    <submittedName>
        <fullName evidence="2">DNA-binding protein</fullName>
    </submittedName>
</protein>
<proteinExistence type="predicted"/>
<dbReference type="InterPro" id="IPR041657">
    <property type="entry name" value="HTH_17"/>
</dbReference>
<dbReference type="InterPro" id="IPR010093">
    <property type="entry name" value="SinI_DNA-bd"/>
</dbReference>
<dbReference type="OrthoDB" id="1848553at2"/>
<dbReference type="EMBL" id="QOHO01000016">
    <property type="protein sequence ID" value="RFZ80042.1"/>
    <property type="molecule type" value="Genomic_DNA"/>
</dbReference>
<dbReference type="AlphaFoldDB" id="A0A3E2NGA1"/>
<evidence type="ECO:0000313" key="2">
    <source>
        <dbReference type="EMBL" id="RFZ80042.1"/>
    </source>
</evidence>
<feature type="domain" description="Helix-turn-helix" evidence="1">
    <location>
        <begin position="261"/>
        <end position="308"/>
    </location>
</feature>
<evidence type="ECO:0000313" key="3">
    <source>
        <dbReference type="Proteomes" id="UP000260680"/>
    </source>
</evidence>
<reference evidence="2 3" key="1">
    <citation type="submission" date="2018-07" db="EMBL/GenBank/DDBJ databases">
        <title>New species, Clostridium PI-S10-A1B.</title>
        <authorList>
            <person name="Krishna G."/>
            <person name="Summeta K."/>
            <person name="Shikha S."/>
            <person name="Prabhu P.B."/>
            <person name="Suresh K."/>
        </authorList>
    </citation>
    <scope>NUCLEOTIDE SEQUENCE [LARGE SCALE GENOMIC DNA]</scope>
    <source>
        <strain evidence="2 3">PI-S10-A1B</strain>
    </source>
</reference>
<comment type="caution">
    <text evidence="2">The sequence shown here is derived from an EMBL/GenBank/DDBJ whole genome shotgun (WGS) entry which is preliminary data.</text>
</comment>
<dbReference type="SUPFAM" id="SSF46955">
    <property type="entry name" value="Putative DNA-binding domain"/>
    <property type="match status" value="1"/>
</dbReference>
<sequence length="316" mass="37153">MDAEFHEVANEIAKNSLYQRKESEERTIMTVHEMGDLLGIKKTDRYWLLHKGFFKTKVVLGKTWIDIASFEKWYANQVKYKKVNGDEPGKELKAWSYSPQELAQELGVTDSVLYDILKRENIETVTVDYWKRIPKEAFDKWYASQSRYRTRADREKDLAAEAATITMPEMARLLGTTRSTVYSILNNPNYKEFFDFVVIADKKRITKESFQRFLDGQDRYHLDARNEYTEVAAEENMALADFRRKNLFKSGVRRGNGNKNYLTRAEAAMLAKVSKPTIDYWANKGHYKILKIGELVRIPRAEFEDWLNYRENMEAK</sequence>
<accession>A0A3E2NGA1</accession>
<dbReference type="GO" id="GO:0003677">
    <property type="term" value="F:DNA binding"/>
    <property type="evidence" value="ECO:0007669"/>
    <property type="project" value="UniProtKB-KW"/>
</dbReference>
<name>A0A3E2NGA1_9FIRM</name>
<dbReference type="Pfam" id="PF12728">
    <property type="entry name" value="HTH_17"/>
    <property type="match status" value="1"/>
</dbReference>
<gene>
    <name evidence="2" type="ORF">DS742_05995</name>
</gene>
<dbReference type="Proteomes" id="UP000260680">
    <property type="component" value="Unassembled WGS sequence"/>
</dbReference>
<dbReference type="NCBIfam" id="TIGR01764">
    <property type="entry name" value="excise"/>
    <property type="match status" value="1"/>
</dbReference>
<organism evidence="2 3">
    <name type="scientific">Lacrimispora amygdalina</name>
    <dbReference type="NCBI Taxonomy" id="253257"/>
    <lineage>
        <taxon>Bacteria</taxon>
        <taxon>Bacillati</taxon>
        <taxon>Bacillota</taxon>
        <taxon>Clostridia</taxon>
        <taxon>Lachnospirales</taxon>
        <taxon>Lachnospiraceae</taxon>
        <taxon>Lacrimispora</taxon>
    </lineage>
</organism>
<evidence type="ECO:0000259" key="1">
    <source>
        <dbReference type="Pfam" id="PF12728"/>
    </source>
</evidence>